<evidence type="ECO:0000256" key="7">
    <source>
        <dbReference type="ARBA" id="ARBA00023002"/>
    </source>
</evidence>
<evidence type="ECO:0000256" key="9">
    <source>
        <dbReference type="ARBA" id="ARBA00023033"/>
    </source>
</evidence>
<keyword evidence="6" id="KW-0136">Cellulose degradation</keyword>
<comment type="subcellular location">
    <subcellularLocation>
        <location evidence="2">Secreted</location>
    </subcellularLocation>
</comment>
<keyword evidence="8" id="KW-0186">Copper</keyword>
<dbReference type="GO" id="GO:0004497">
    <property type="term" value="F:monooxygenase activity"/>
    <property type="evidence" value="ECO:0007669"/>
    <property type="project" value="UniProtKB-KW"/>
</dbReference>
<evidence type="ECO:0000256" key="14">
    <source>
        <dbReference type="ARBA" id="ARBA00045077"/>
    </source>
</evidence>
<dbReference type="InterPro" id="IPR049892">
    <property type="entry name" value="AA9"/>
</dbReference>
<organism evidence="18 19">
    <name type="scientific">Rhizophlyctis rosea</name>
    <dbReference type="NCBI Taxonomy" id="64517"/>
    <lineage>
        <taxon>Eukaryota</taxon>
        <taxon>Fungi</taxon>
        <taxon>Fungi incertae sedis</taxon>
        <taxon>Chytridiomycota</taxon>
        <taxon>Chytridiomycota incertae sedis</taxon>
        <taxon>Chytridiomycetes</taxon>
        <taxon>Rhizophlyctidales</taxon>
        <taxon>Rhizophlyctidaceae</taxon>
        <taxon>Rhizophlyctis</taxon>
    </lineage>
</organism>
<evidence type="ECO:0000256" key="8">
    <source>
        <dbReference type="ARBA" id="ARBA00023008"/>
    </source>
</evidence>
<evidence type="ECO:0000259" key="17">
    <source>
        <dbReference type="Pfam" id="PF03443"/>
    </source>
</evidence>
<keyword evidence="10" id="KW-1015">Disulfide bond</keyword>
<gene>
    <name evidence="18" type="ORF">HK097_002526</name>
</gene>
<dbReference type="EMBL" id="JADGJD010000155">
    <property type="protein sequence ID" value="KAJ3054146.1"/>
    <property type="molecule type" value="Genomic_DNA"/>
</dbReference>
<dbReference type="GO" id="GO:0046872">
    <property type="term" value="F:metal ion binding"/>
    <property type="evidence" value="ECO:0007669"/>
    <property type="project" value="UniProtKB-KW"/>
</dbReference>
<dbReference type="GO" id="GO:0030245">
    <property type="term" value="P:cellulose catabolic process"/>
    <property type="evidence" value="ECO:0007669"/>
    <property type="project" value="UniProtKB-KW"/>
</dbReference>
<keyword evidence="3" id="KW-0964">Secreted</keyword>
<comment type="catalytic activity">
    <reaction evidence="14">
        <text>[(1-&gt;4)-beta-D-glucosyl]n+m + reduced acceptor + O2 = 4-dehydro-beta-D-glucosyl-[(1-&gt;4)-beta-D-glucosyl]n-1 + [(1-&gt;4)-beta-D-glucosyl]m + acceptor + H2O.</text>
        <dbReference type="EC" id="1.14.99.56"/>
    </reaction>
</comment>
<sequence length="309" mass="33548">MFAKTAGLLGALALTTGVHSHYAMSHFNGVQSCLRPLRPYDNGPVDFAGIDSDNIICGANPTQSLPFAQPPCPVAAGGAMTFSWDQYVEHPGPSHVYISRQTENPRQWAKVWQDQEHTGNTGWHEERMTRVRQPKQWSNYTVQLPSDIADGRWVIRVDHQALHAAGNVGGAQFYIRCIDIEVTGGKGKFPSPVATFPGAFNQRTPGVMWDLYAPQKNPGPKMVDYGPPTASWVAEFAVASWTPPANGTVTTTSTTTVRTTTTITTTRAPVTTTTTSVRPTTTTTTTIAPVTTQPPQQNCAPKYGQCGKF</sequence>
<keyword evidence="7" id="KW-0560">Oxidoreductase</keyword>
<keyword evidence="9" id="KW-0503">Monooxygenase</keyword>
<evidence type="ECO:0000256" key="1">
    <source>
        <dbReference type="ARBA" id="ARBA00001973"/>
    </source>
</evidence>
<evidence type="ECO:0000256" key="11">
    <source>
        <dbReference type="ARBA" id="ARBA00023277"/>
    </source>
</evidence>
<dbReference type="GO" id="GO:0005576">
    <property type="term" value="C:extracellular region"/>
    <property type="evidence" value="ECO:0007669"/>
    <property type="project" value="UniProtKB-SubCell"/>
</dbReference>
<dbReference type="Proteomes" id="UP001212841">
    <property type="component" value="Unassembled WGS sequence"/>
</dbReference>
<evidence type="ECO:0000256" key="4">
    <source>
        <dbReference type="ARBA" id="ARBA00022723"/>
    </source>
</evidence>
<dbReference type="EC" id="1.14.99.56" evidence="15"/>
<dbReference type="PROSITE" id="PS51257">
    <property type="entry name" value="PROKAR_LIPOPROTEIN"/>
    <property type="match status" value="1"/>
</dbReference>
<evidence type="ECO:0000313" key="18">
    <source>
        <dbReference type="EMBL" id="KAJ3054146.1"/>
    </source>
</evidence>
<dbReference type="Gene3D" id="2.70.50.70">
    <property type="match status" value="1"/>
</dbReference>
<evidence type="ECO:0000256" key="3">
    <source>
        <dbReference type="ARBA" id="ARBA00022525"/>
    </source>
</evidence>
<keyword evidence="12" id="KW-0624">Polysaccharide degradation</keyword>
<dbReference type="PANTHER" id="PTHR33353">
    <property type="entry name" value="PUTATIVE (AFU_ORTHOLOGUE AFUA_1G12560)-RELATED"/>
    <property type="match status" value="1"/>
</dbReference>
<dbReference type="Pfam" id="PF03443">
    <property type="entry name" value="AA9"/>
    <property type="match status" value="1"/>
</dbReference>
<evidence type="ECO:0000256" key="12">
    <source>
        <dbReference type="ARBA" id="ARBA00023326"/>
    </source>
</evidence>
<comment type="cofactor">
    <cofactor evidence="1">
        <name>Cu(2+)</name>
        <dbReference type="ChEBI" id="CHEBI:29036"/>
    </cofactor>
</comment>
<feature type="signal peptide" evidence="16">
    <location>
        <begin position="1"/>
        <end position="20"/>
    </location>
</feature>
<comment type="similarity">
    <text evidence="13">Belongs to the polysaccharide monooxygenase AA9 family.</text>
</comment>
<proteinExistence type="inferred from homology"/>
<evidence type="ECO:0000256" key="16">
    <source>
        <dbReference type="SAM" id="SignalP"/>
    </source>
</evidence>
<evidence type="ECO:0000313" key="19">
    <source>
        <dbReference type="Proteomes" id="UP001212841"/>
    </source>
</evidence>
<accession>A0AAD5SFG2</accession>
<keyword evidence="4" id="KW-0479">Metal-binding</keyword>
<comment type="caution">
    <text evidence="18">The sequence shown here is derived from an EMBL/GenBank/DDBJ whole genome shotgun (WGS) entry which is preliminary data.</text>
</comment>
<keyword evidence="19" id="KW-1185">Reference proteome</keyword>
<evidence type="ECO:0000256" key="2">
    <source>
        <dbReference type="ARBA" id="ARBA00004613"/>
    </source>
</evidence>
<reference evidence="18" key="1">
    <citation type="submission" date="2020-05" db="EMBL/GenBank/DDBJ databases">
        <title>Phylogenomic resolution of chytrid fungi.</title>
        <authorList>
            <person name="Stajich J.E."/>
            <person name="Amses K."/>
            <person name="Simmons R."/>
            <person name="Seto K."/>
            <person name="Myers J."/>
            <person name="Bonds A."/>
            <person name="Quandt C.A."/>
            <person name="Barry K."/>
            <person name="Liu P."/>
            <person name="Grigoriev I."/>
            <person name="Longcore J.E."/>
            <person name="James T.Y."/>
        </authorList>
    </citation>
    <scope>NUCLEOTIDE SEQUENCE</scope>
    <source>
        <strain evidence="18">JEL0318</strain>
    </source>
</reference>
<name>A0AAD5SFG2_9FUNG</name>
<evidence type="ECO:0000256" key="10">
    <source>
        <dbReference type="ARBA" id="ARBA00023157"/>
    </source>
</evidence>
<keyword evidence="11" id="KW-0119">Carbohydrate metabolism</keyword>
<evidence type="ECO:0000256" key="5">
    <source>
        <dbReference type="ARBA" id="ARBA00022729"/>
    </source>
</evidence>
<evidence type="ECO:0000256" key="6">
    <source>
        <dbReference type="ARBA" id="ARBA00023001"/>
    </source>
</evidence>
<dbReference type="AlphaFoldDB" id="A0AAD5SFG2"/>
<evidence type="ECO:0000256" key="15">
    <source>
        <dbReference type="ARBA" id="ARBA00047174"/>
    </source>
</evidence>
<protein>
    <recommendedName>
        <fullName evidence="15">lytic cellulose monooxygenase (C4-dehydrogenating)</fullName>
        <ecNumber evidence="15">1.14.99.56</ecNumber>
    </recommendedName>
</protein>
<feature type="domain" description="Auxiliary Activity family 9 catalytic" evidence="17">
    <location>
        <begin position="31"/>
        <end position="215"/>
    </location>
</feature>
<dbReference type="InterPro" id="IPR005103">
    <property type="entry name" value="AA9_LPMO"/>
</dbReference>
<dbReference type="PANTHER" id="PTHR33353:SF10">
    <property type="entry name" value="ENDO-BETA-1,4-GLUCANASE D"/>
    <property type="match status" value="1"/>
</dbReference>
<keyword evidence="5 16" id="KW-0732">Signal</keyword>
<feature type="chain" id="PRO_5042229712" description="lytic cellulose monooxygenase (C4-dehydrogenating)" evidence="16">
    <location>
        <begin position="21"/>
        <end position="309"/>
    </location>
</feature>
<evidence type="ECO:0000256" key="13">
    <source>
        <dbReference type="ARBA" id="ARBA00044502"/>
    </source>
</evidence>